<dbReference type="GO" id="GO:0009003">
    <property type="term" value="F:signal peptidase activity"/>
    <property type="evidence" value="ECO:0007669"/>
    <property type="project" value="UniProtKB-EC"/>
</dbReference>
<feature type="active site" evidence="6">
    <location>
        <position position="271"/>
    </location>
</feature>
<dbReference type="OrthoDB" id="9802919at2"/>
<evidence type="ECO:0000256" key="7">
    <source>
        <dbReference type="RuleBase" id="RU362042"/>
    </source>
</evidence>
<feature type="transmembrane region" description="Helical" evidence="7">
    <location>
        <begin position="34"/>
        <end position="51"/>
    </location>
</feature>
<comment type="caution">
    <text evidence="7">Lacks conserved residue(s) required for the propagation of feature annotation.</text>
</comment>
<dbReference type="Proteomes" id="UP000190395">
    <property type="component" value="Unassembled WGS sequence"/>
</dbReference>
<protein>
    <recommendedName>
        <fullName evidence="4 7">Signal peptidase I</fullName>
        <ecNumber evidence="3 7">3.4.21.89</ecNumber>
    </recommendedName>
</protein>
<keyword evidence="7" id="KW-0645">Protease</keyword>
<feature type="domain" description="Peptidase S26" evidence="8">
    <location>
        <begin position="460"/>
        <end position="575"/>
    </location>
</feature>
<dbReference type="PRINTS" id="PR00727">
    <property type="entry name" value="LEADERPTASE"/>
</dbReference>
<dbReference type="GO" id="GO:0004252">
    <property type="term" value="F:serine-type endopeptidase activity"/>
    <property type="evidence" value="ECO:0007669"/>
    <property type="project" value="InterPro"/>
</dbReference>
<evidence type="ECO:0000256" key="5">
    <source>
        <dbReference type="ARBA" id="ARBA00022801"/>
    </source>
</evidence>
<comment type="catalytic activity">
    <reaction evidence="1 7">
        <text>Cleavage of hydrophobic, N-terminal signal or leader sequences from secreted and periplasmic proteins.</text>
        <dbReference type="EC" id="3.4.21.89"/>
    </reaction>
</comment>
<dbReference type="Pfam" id="PF10502">
    <property type="entry name" value="Peptidase_S26"/>
    <property type="match status" value="2"/>
</dbReference>
<dbReference type="InterPro" id="IPR019533">
    <property type="entry name" value="Peptidase_S26"/>
</dbReference>
<dbReference type="InterPro" id="IPR036286">
    <property type="entry name" value="LexA/Signal_pep-like_sf"/>
</dbReference>
<reference evidence="9 10" key="1">
    <citation type="submission" date="2017-02" db="EMBL/GenBank/DDBJ databases">
        <authorList>
            <person name="Peterson S.W."/>
        </authorList>
    </citation>
    <scope>NUCLEOTIDE SEQUENCE [LARGE SCALE GENOMIC DNA]</scope>
    <source>
        <strain evidence="9 10">ATCC BAA-909</strain>
    </source>
</reference>
<dbReference type="GO" id="GO:0006465">
    <property type="term" value="P:signal peptide processing"/>
    <property type="evidence" value="ECO:0007669"/>
    <property type="project" value="InterPro"/>
</dbReference>
<dbReference type="Gene3D" id="2.10.109.10">
    <property type="entry name" value="Umud Fragment, subunit A"/>
    <property type="match status" value="2"/>
</dbReference>
<dbReference type="CDD" id="cd06530">
    <property type="entry name" value="S26_SPase_I"/>
    <property type="match status" value="1"/>
</dbReference>
<dbReference type="RefSeq" id="WP_078930388.1">
    <property type="nucleotide sequence ID" value="NZ_FUXC01000002.1"/>
</dbReference>
<dbReference type="AlphaFoldDB" id="A0A1T4LRC4"/>
<evidence type="ECO:0000256" key="6">
    <source>
        <dbReference type="PIRSR" id="PIRSR600223-1"/>
    </source>
</evidence>
<evidence type="ECO:0000313" key="10">
    <source>
        <dbReference type="Proteomes" id="UP000190395"/>
    </source>
</evidence>
<dbReference type="EMBL" id="FUXC01000002">
    <property type="protein sequence ID" value="SJZ57201.1"/>
    <property type="molecule type" value="Genomic_DNA"/>
</dbReference>
<dbReference type="STRING" id="225004.SAMN02745152_00651"/>
<evidence type="ECO:0000256" key="4">
    <source>
        <dbReference type="ARBA" id="ARBA00019232"/>
    </source>
</evidence>
<dbReference type="EC" id="3.4.21.89" evidence="3 7"/>
<keyword evidence="7" id="KW-1133">Transmembrane helix</keyword>
<keyword evidence="10" id="KW-1185">Reference proteome</keyword>
<feature type="transmembrane region" description="Helical" evidence="7">
    <location>
        <begin position="63"/>
        <end position="83"/>
    </location>
</feature>
<dbReference type="GO" id="GO:0016020">
    <property type="term" value="C:membrane"/>
    <property type="evidence" value="ECO:0007669"/>
    <property type="project" value="UniProtKB-SubCell"/>
</dbReference>
<feature type="active site" evidence="6">
    <location>
        <position position="182"/>
    </location>
</feature>
<evidence type="ECO:0000313" key="9">
    <source>
        <dbReference type="EMBL" id="SJZ57201.1"/>
    </source>
</evidence>
<accession>A0A1T4LRC4</accession>
<dbReference type="PANTHER" id="PTHR43390">
    <property type="entry name" value="SIGNAL PEPTIDASE I"/>
    <property type="match status" value="1"/>
</dbReference>
<evidence type="ECO:0000256" key="3">
    <source>
        <dbReference type="ARBA" id="ARBA00013208"/>
    </source>
</evidence>
<dbReference type="GeneID" id="303366918"/>
<gene>
    <name evidence="9" type="ORF">SAMN02745152_00651</name>
</gene>
<evidence type="ECO:0000256" key="1">
    <source>
        <dbReference type="ARBA" id="ARBA00000677"/>
    </source>
</evidence>
<feature type="transmembrane region" description="Helical" evidence="7">
    <location>
        <begin position="89"/>
        <end position="114"/>
    </location>
</feature>
<proteinExistence type="inferred from homology"/>
<keyword evidence="7" id="KW-0812">Transmembrane</keyword>
<sequence>MNKDKLKVLSLAAVFSSAIFSVLCFSVSLDVSLTALPLALIFTGVLFWAGYSQLFGKKDLRFISVFRTLLQYEPYVLLIAFVLRRAGNYGTFYLIDLIEVVFWCVTSVLSLWILHYLNPKKIARIDENWKKFINENSIGTKKGIKRIVFECLSWVDALVQAVFMVLLLNIFIVQLYEIPSESMVPEFLIRDRVVVFKTASGPKFPLSEVGLPYAKKYKRGDIVVFRNPHYSNDRKSEVRTFLSQIVYMCTLTTVNLNVDEGGNPKADPLVKRIAGVPGEQLMMQDGILYSRTKASDEWKVVEQDAKYAEWNLNTVKNSIKRGLTRESYVVGQEEYDSMIECEKQRNAFDVKLFEIEAKSIARSFEKIFAAYSSKKQDNNLDVLFTDKYLFENSLFAQHYFYAQALLSNKDGAKGFERFMTAWTENADFNFNGDLYSEANFKLNLMIKKVAGKLFLRDAGLIAAGKNMEQVKSDSQIQELLKTATMLNSYAFLMDRRNMPVFPANDKDGNPQYIPQNCYFMMGDNRFNSLDMRHSYDNWLAPLTNLDPVSVTYYSDISPQYVNRSKILGTTSYRFWPLNRRGVPGHTGK</sequence>
<dbReference type="PROSITE" id="PS00760">
    <property type="entry name" value="SPASE_I_2"/>
    <property type="match status" value="1"/>
</dbReference>
<dbReference type="InterPro" id="IPR000223">
    <property type="entry name" value="Pept_S26A_signal_pept_1"/>
</dbReference>
<comment type="similarity">
    <text evidence="2 7">Belongs to the peptidase S26 family.</text>
</comment>
<keyword evidence="5 7" id="KW-0378">Hydrolase</keyword>
<dbReference type="InterPro" id="IPR019757">
    <property type="entry name" value="Pept_S26A_signal_pept_1_Lys-AS"/>
</dbReference>
<keyword evidence="7" id="KW-0472">Membrane</keyword>
<evidence type="ECO:0000256" key="2">
    <source>
        <dbReference type="ARBA" id="ARBA00009370"/>
    </source>
</evidence>
<dbReference type="NCBIfam" id="TIGR02227">
    <property type="entry name" value="sigpep_I_bact"/>
    <property type="match status" value="1"/>
</dbReference>
<dbReference type="PANTHER" id="PTHR43390:SF1">
    <property type="entry name" value="CHLOROPLAST PROCESSING PEPTIDASE"/>
    <property type="match status" value="1"/>
</dbReference>
<evidence type="ECO:0000259" key="8">
    <source>
        <dbReference type="Pfam" id="PF10502"/>
    </source>
</evidence>
<comment type="subcellular location">
    <subcellularLocation>
        <location evidence="7">Membrane</location>
        <topology evidence="7">Single-pass type II membrane protein</topology>
    </subcellularLocation>
</comment>
<name>A0A1T4LRC4_9SPIR</name>
<dbReference type="SUPFAM" id="SSF51306">
    <property type="entry name" value="LexA/Signal peptidase"/>
    <property type="match status" value="2"/>
</dbReference>
<organism evidence="9 10">
    <name type="scientific">Treponema berlinense</name>
    <dbReference type="NCBI Taxonomy" id="225004"/>
    <lineage>
        <taxon>Bacteria</taxon>
        <taxon>Pseudomonadati</taxon>
        <taxon>Spirochaetota</taxon>
        <taxon>Spirochaetia</taxon>
        <taxon>Spirochaetales</taxon>
        <taxon>Treponemataceae</taxon>
        <taxon>Treponema</taxon>
    </lineage>
</organism>
<feature type="transmembrane region" description="Helical" evidence="7">
    <location>
        <begin position="151"/>
        <end position="176"/>
    </location>
</feature>
<feature type="domain" description="Peptidase S26" evidence="8">
    <location>
        <begin position="152"/>
        <end position="316"/>
    </location>
</feature>